<evidence type="ECO:0000313" key="3">
    <source>
        <dbReference type="EMBL" id="DAD41092.1"/>
    </source>
</evidence>
<reference evidence="3 4" key="1">
    <citation type="journal article" date="2020" name="Mol. Biol. Evol.">
        <title>Distinct Expression and Methylation Patterns for Genes with Different Fates following a Single Whole-Genome Duplication in Flowering Plants.</title>
        <authorList>
            <person name="Shi T."/>
            <person name="Rahmani R.S."/>
            <person name="Gugger P.F."/>
            <person name="Wang M."/>
            <person name="Li H."/>
            <person name="Zhang Y."/>
            <person name="Li Z."/>
            <person name="Wang Q."/>
            <person name="Van de Peer Y."/>
            <person name="Marchal K."/>
            <person name="Chen J."/>
        </authorList>
    </citation>
    <scope>NUCLEOTIDE SEQUENCE [LARGE SCALE GENOMIC DNA]</scope>
    <source>
        <tissue evidence="3">Leaf</tissue>
    </source>
</reference>
<evidence type="ECO:0000256" key="2">
    <source>
        <dbReference type="SAM" id="SignalP"/>
    </source>
</evidence>
<dbReference type="EMBL" id="DUZY01000005">
    <property type="protein sequence ID" value="DAD41092.1"/>
    <property type="molecule type" value="Genomic_DNA"/>
</dbReference>
<accession>A0A822Z7N6</accession>
<name>A0A822Z7N6_NELNU</name>
<feature type="region of interest" description="Disordered" evidence="1">
    <location>
        <begin position="38"/>
        <end position="66"/>
    </location>
</feature>
<feature type="compositionally biased region" description="Low complexity" evidence="1">
    <location>
        <begin position="105"/>
        <end position="114"/>
    </location>
</feature>
<dbReference type="Proteomes" id="UP000607653">
    <property type="component" value="Unassembled WGS sequence"/>
</dbReference>
<organism evidence="3 4">
    <name type="scientific">Nelumbo nucifera</name>
    <name type="common">Sacred lotus</name>
    <dbReference type="NCBI Taxonomy" id="4432"/>
    <lineage>
        <taxon>Eukaryota</taxon>
        <taxon>Viridiplantae</taxon>
        <taxon>Streptophyta</taxon>
        <taxon>Embryophyta</taxon>
        <taxon>Tracheophyta</taxon>
        <taxon>Spermatophyta</taxon>
        <taxon>Magnoliopsida</taxon>
        <taxon>Proteales</taxon>
        <taxon>Nelumbonaceae</taxon>
        <taxon>Nelumbo</taxon>
    </lineage>
</organism>
<feature type="signal peptide" evidence="2">
    <location>
        <begin position="1"/>
        <end position="28"/>
    </location>
</feature>
<protein>
    <submittedName>
        <fullName evidence="3">Uncharacterized protein</fullName>
    </submittedName>
</protein>
<keyword evidence="4" id="KW-1185">Reference proteome</keyword>
<gene>
    <name evidence="3" type="ORF">HUJ06_015415</name>
</gene>
<evidence type="ECO:0000313" key="4">
    <source>
        <dbReference type="Proteomes" id="UP000607653"/>
    </source>
</evidence>
<dbReference type="AlphaFoldDB" id="A0A822Z7N6"/>
<sequence length="114" mass="12385">MMTGGSNQLGRVAVILLLVLLVSSQAFSARLFKSFRPEDQATAEPGPKPHVHASSSKNKCPPFFPSEENSAIELEFTQHPGKLARKHGPLLFTMLPKKPVPPSGPSKRSNNLNN</sequence>
<proteinExistence type="predicted"/>
<evidence type="ECO:0000256" key="1">
    <source>
        <dbReference type="SAM" id="MobiDB-lite"/>
    </source>
</evidence>
<feature type="chain" id="PRO_5032940255" evidence="2">
    <location>
        <begin position="29"/>
        <end position="114"/>
    </location>
</feature>
<feature type="region of interest" description="Disordered" evidence="1">
    <location>
        <begin position="87"/>
        <end position="114"/>
    </location>
</feature>
<comment type="caution">
    <text evidence="3">The sequence shown here is derived from an EMBL/GenBank/DDBJ whole genome shotgun (WGS) entry which is preliminary data.</text>
</comment>
<keyword evidence="2" id="KW-0732">Signal</keyword>